<proteinExistence type="predicted"/>
<evidence type="ECO:0000313" key="1">
    <source>
        <dbReference type="EMBL" id="MSS39665.1"/>
    </source>
</evidence>
<dbReference type="RefSeq" id="WP_154322232.1">
    <property type="nucleotide sequence ID" value="NZ_CP045695.1"/>
</dbReference>
<dbReference type="Proteomes" id="UP000462363">
    <property type="component" value="Unassembled WGS sequence"/>
</dbReference>
<dbReference type="EMBL" id="VUMB01000007">
    <property type="protein sequence ID" value="MSS39665.1"/>
    <property type="molecule type" value="Genomic_DNA"/>
</dbReference>
<comment type="caution">
    <text evidence="1">The sequence shown here is derived from an EMBL/GenBank/DDBJ whole genome shotgun (WGS) entry which is preliminary data.</text>
</comment>
<organism evidence="1 2">
    <name type="scientific">Clostridium scindens (strain JCM 10418 / VPI 12708)</name>
    <dbReference type="NCBI Taxonomy" id="29347"/>
    <lineage>
        <taxon>Bacteria</taxon>
        <taxon>Bacillati</taxon>
        <taxon>Bacillota</taxon>
        <taxon>Clostridia</taxon>
        <taxon>Lachnospirales</taxon>
        <taxon>Lachnospiraceae</taxon>
    </lineage>
</organism>
<sequence>MKSSTKGDMKSDMKNEMNAISLLARLPTYLPQIMLLRRGNKVNVEKIVNNIGSSARDVVRVLKTIQQNI</sequence>
<accession>A0A844FAK0</accession>
<dbReference type="AlphaFoldDB" id="A0A844FAK0"/>
<name>A0A844FAK0_CLOSV</name>
<gene>
    <name evidence="1" type="ORF">FYJ37_04670</name>
</gene>
<evidence type="ECO:0000313" key="2">
    <source>
        <dbReference type="Proteomes" id="UP000462363"/>
    </source>
</evidence>
<protein>
    <submittedName>
        <fullName evidence="1">Uncharacterized protein</fullName>
    </submittedName>
</protein>
<reference evidence="1 2" key="1">
    <citation type="submission" date="2019-08" db="EMBL/GenBank/DDBJ databases">
        <title>In-depth cultivation of the pig gut microbiome towards novel bacterial diversity and tailored functional studies.</title>
        <authorList>
            <person name="Wylensek D."/>
            <person name="Hitch T.C.A."/>
            <person name="Clavel T."/>
        </authorList>
    </citation>
    <scope>NUCLEOTIDE SEQUENCE [LARGE SCALE GENOMIC DNA]</scope>
    <source>
        <strain evidence="1 2">BL-389-WT-3D</strain>
    </source>
</reference>